<evidence type="ECO:0000313" key="1">
    <source>
        <dbReference type="EMBL" id="JAQ07283.1"/>
    </source>
</evidence>
<sequence length="99" mass="11595">MSSSLEETTDEKRKLRQKVNEMRVLWVEDVSSYQSSVRLGANNPHGRRFHYTNSYIWYSNIHAIQYSNTLSIFNAFSLRFGNKLPNQLTNIPLEKTKTP</sequence>
<accession>A0A146LGB4</accession>
<dbReference type="EMBL" id="GDHC01011346">
    <property type="protein sequence ID" value="JAQ07283.1"/>
    <property type="molecule type" value="Transcribed_RNA"/>
</dbReference>
<name>A0A146LGB4_LYGHE</name>
<protein>
    <submittedName>
        <fullName evidence="1">Uncharacterized protein</fullName>
    </submittedName>
</protein>
<reference evidence="1" key="1">
    <citation type="journal article" date="2016" name="Gigascience">
        <title>De novo construction of an expanded transcriptome assembly for the western tarnished plant bug, Lygus hesperus.</title>
        <authorList>
            <person name="Tassone E.E."/>
            <person name="Geib S.M."/>
            <person name="Hall B."/>
            <person name="Fabrick J.A."/>
            <person name="Brent C.S."/>
            <person name="Hull J.J."/>
        </authorList>
    </citation>
    <scope>NUCLEOTIDE SEQUENCE</scope>
</reference>
<organism evidence="1">
    <name type="scientific">Lygus hesperus</name>
    <name type="common">Western plant bug</name>
    <dbReference type="NCBI Taxonomy" id="30085"/>
    <lineage>
        <taxon>Eukaryota</taxon>
        <taxon>Metazoa</taxon>
        <taxon>Ecdysozoa</taxon>
        <taxon>Arthropoda</taxon>
        <taxon>Hexapoda</taxon>
        <taxon>Insecta</taxon>
        <taxon>Pterygota</taxon>
        <taxon>Neoptera</taxon>
        <taxon>Paraneoptera</taxon>
        <taxon>Hemiptera</taxon>
        <taxon>Heteroptera</taxon>
        <taxon>Panheteroptera</taxon>
        <taxon>Cimicomorpha</taxon>
        <taxon>Miridae</taxon>
        <taxon>Mirini</taxon>
        <taxon>Lygus</taxon>
    </lineage>
</organism>
<proteinExistence type="predicted"/>
<dbReference type="AlphaFoldDB" id="A0A146LGB4"/>
<gene>
    <name evidence="1" type="ORF">g.7063</name>
</gene>